<dbReference type="Pfam" id="PF01557">
    <property type="entry name" value="FAA_hydrolase"/>
    <property type="match status" value="1"/>
</dbReference>
<dbReference type="Proteomes" id="UP000294692">
    <property type="component" value="Unassembled WGS sequence"/>
</dbReference>
<reference evidence="4 5" key="1">
    <citation type="submission" date="2019-03" db="EMBL/GenBank/DDBJ databases">
        <title>Genomic Encyclopedia of Type Strains, Phase IV (KMG-IV): sequencing the most valuable type-strain genomes for metagenomic binning, comparative biology and taxonomic classification.</title>
        <authorList>
            <person name="Goeker M."/>
        </authorList>
    </citation>
    <scope>NUCLEOTIDE SEQUENCE [LARGE SCALE GENOMIC DNA]</scope>
    <source>
        <strain evidence="4 5">DSM 100048</strain>
    </source>
</reference>
<gene>
    <name evidence="4" type="ORF">EV686_105129</name>
</gene>
<dbReference type="GO" id="GO:0016787">
    <property type="term" value="F:hydrolase activity"/>
    <property type="evidence" value="ECO:0007669"/>
    <property type="project" value="UniProtKB-KW"/>
</dbReference>
<dbReference type="Gene3D" id="3.90.850.10">
    <property type="entry name" value="Fumarylacetoacetase-like, C-terminal domain"/>
    <property type="match status" value="1"/>
</dbReference>
<keyword evidence="5" id="KW-1185">Reference proteome</keyword>
<evidence type="ECO:0000313" key="5">
    <source>
        <dbReference type="Proteomes" id="UP000294692"/>
    </source>
</evidence>
<organism evidence="4 5">
    <name type="scientific">Paracandidimonas soli</name>
    <dbReference type="NCBI Taxonomy" id="1917182"/>
    <lineage>
        <taxon>Bacteria</taxon>
        <taxon>Pseudomonadati</taxon>
        <taxon>Pseudomonadota</taxon>
        <taxon>Betaproteobacteria</taxon>
        <taxon>Burkholderiales</taxon>
        <taxon>Alcaligenaceae</taxon>
        <taxon>Paracandidimonas</taxon>
    </lineage>
</organism>
<name>A0A4R3V4E9_9BURK</name>
<keyword evidence="2" id="KW-0479">Metal-binding</keyword>
<comment type="similarity">
    <text evidence="1">Belongs to the FAH family.</text>
</comment>
<dbReference type="GO" id="GO:0044281">
    <property type="term" value="P:small molecule metabolic process"/>
    <property type="evidence" value="ECO:0007669"/>
    <property type="project" value="UniProtKB-ARBA"/>
</dbReference>
<evidence type="ECO:0000259" key="3">
    <source>
        <dbReference type="Pfam" id="PF01557"/>
    </source>
</evidence>
<dbReference type="InterPro" id="IPR051121">
    <property type="entry name" value="FAH"/>
</dbReference>
<accession>A0A4R3V4E9</accession>
<evidence type="ECO:0000256" key="2">
    <source>
        <dbReference type="ARBA" id="ARBA00022723"/>
    </source>
</evidence>
<dbReference type="SUPFAM" id="SSF56529">
    <property type="entry name" value="FAH"/>
    <property type="match status" value="1"/>
</dbReference>
<feature type="domain" description="Fumarylacetoacetase-like C-terminal" evidence="3">
    <location>
        <begin position="213"/>
        <end position="353"/>
    </location>
</feature>
<evidence type="ECO:0000256" key="1">
    <source>
        <dbReference type="ARBA" id="ARBA00010211"/>
    </source>
</evidence>
<protein>
    <submittedName>
        <fullName evidence="4">Fumarylacetoacetate (FAA) hydrolase family protein</fullName>
    </submittedName>
</protein>
<proteinExistence type="inferred from homology"/>
<comment type="caution">
    <text evidence="4">The sequence shown here is derived from an EMBL/GenBank/DDBJ whole genome shotgun (WGS) entry which is preliminary data.</text>
</comment>
<dbReference type="EMBL" id="SMBX01000005">
    <property type="protein sequence ID" value="TCU98432.1"/>
    <property type="molecule type" value="Genomic_DNA"/>
</dbReference>
<dbReference type="InterPro" id="IPR011234">
    <property type="entry name" value="Fumarylacetoacetase-like_C"/>
</dbReference>
<dbReference type="PANTHER" id="PTHR42796:SF7">
    <property type="entry name" value="2-DEHYDRO-3-DEOXY-D-ARABINONATE DEHYDRATASE"/>
    <property type="match status" value="1"/>
</dbReference>
<sequence length="381" mass="41031">MLVGRVWRQTPEPGPAVVIVRGGELFDVTAHAPTVSDLLDRPDVVEFARHVQGEPLGRVEPVVEAALKSANGGPAGEGAVRLLAPCDLQVVKASGVTFTISLLERMIEERAGGNPERAHEIRNGLRDVVGVDLVAIKPGSPEAERLKQELIRRNEWSQYLEVGIGPDAEIFSKAPVLSSVGFGCPVGLHPDSQWNNPEPEIVLAVASTGRAVGATLGNDVNLRDIEGRSALLLGRAKDNNGSCAIGPFIRLFDETFTMDTVRSAEVRLNIKGDDGFELNASSHMSQISRDPEDLVSQACGAHHQYPDGFMLFLGTMFSPSQDRNGPGQGFTHHLGDIVTIFTPSLGALINEVQLSTAIEPWTFGIRSLLYNLARRGKLKTA</sequence>
<keyword evidence="4" id="KW-0378">Hydrolase</keyword>
<dbReference type="PANTHER" id="PTHR42796">
    <property type="entry name" value="FUMARYLACETOACETATE HYDROLASE DOMAIN-CONTAINING PROTEIN 2A-RELATED"/>
    <property type="match status" value="1"/>
</dbReference>
<dbReference type="AlphaFoldDB" id="A0A4R3V4E9"/>
<dbReference type="InterPro" id="IPR036663">
    <property type="entry name" value="Fumarylacetoacetase_C_sf"/>
</dbReference>
<dbReference type="GO" id="GO:0046872">
    <property type="term" value="F:metal ion binding"/>
    <property type="evidence" value="ECO:0007669"/>
    <property type="project" value="UniProtKB-KW"/>
</dbReference>
<evidence type="ECO:0000313" key="4">
    <source>
        <dbReference type="EMBL" id="TCU98432.1"/>
    </source>
</evidence>